<keyword evidence="8" id="KW-0408">Iron</keyword>
<dbReference type="InterPro" id="IPR000823">
    <property type="entry name" value="Peroxidase_pln"/>
</dbReference>
<dbReference type="GO" id="GO:0140825">
    <property type="term" value="F:lactoperoxidase activity"/>
    <property type="evidence" value="ECO:0007669"/>
    <property type="project" value="UniProtKB-EC"/>
</dbReference>
<comment type="cofactor">
    <cofactor evidence="10">
        <name>Ca(2+)</name>
        <dbReference type="ChEBI" id="CHEBI:29108"/>
    </cofactor>
    <text evidence="10">Binds 2 calcium ions per subunit.</text>
</comment>
<gene>
    <name evidence="14" type="primary">PER17</name>
    <name evidence="14" type="ORF">KSP39_PZI002116</name>
</gene>
<evidence type="ECO:0000256" key="1">
    <source>
        <dbReference type="ARBA" id="ARBA00000189"/>
    </source>
</evidence>
<dbReference type="Proteomes" id="UP001418222">
    <property type="component" value="Unassembled WGS sequence"/>
</dbReference>
<dbReference type="GO" id="GO:0020037">
    <property type="term" value="F:heme binding"/>
    <property type="evidence" value="ECO:0007669"/>
    <property type="project" value="InterPro"/>
</dbReference>
<dbReference type="AlphaFoldDB" id="A0AAP0GEZ0"/>
<dbReference type="PROSITE" id="PS50873">
    <property type="entry name" value="PEROXIDASE_4"/>
    <property type="match status" value="1"/>
</dbReference>
<evidence type="ECO:0000256" key="10">
    <source>
        <dbReference type="PIRSR" id="PIRSR600823-3"/>
    </source>
</evidence>
<evidence type="ECO:0000256" key="5">
    <source>
        <dbReference type="ARBA" id="ARBA00022723"/>
    </source>
</evidence>
<keyword evidence="6 10" id="KW-0106">Calcium</keyword>
<dbReference type="GO" id="GO:0006979">
    <property type="term" value="P:response to oxidative stress"/>
    <property type="evidence" value="ECO:0007669"/>
    <property type="project" value="InterPro"/>
</dbReference>
<comment type="cofactor">
    <cofactor evidence="2">
        <name>heme b</name>
        <dbReference type="ChEBI" id="CHEBI:60344"/>
    </cofactor>
</comment>
<comment type="similarity">
    <text evidence="11">Belongs to the peroxidase family.</text>
</comment>
<keyword evidence="5 10" id="KW-0479">Metal-binding</keyword>
<sequence length="87" mass="10019">MIGEKLSLSNISSLMSYEVINEAKEELDNVCPGIVSCADTIIMASRDTVALVSKKRRLLSALQFLLVVHVFFLILRFFWKYTLYMHF</sequence>
<evidence type="ECO:0000256" key="11">
    <source>
        <dbReference type="RuleBase" id="RU004241"/>
    </source>
</evidence>
<evidence type="ECO:0000256" key="4">
    <source>
        <dbReference type="ARBA" id="ARBA00022617"/>
    </source>
</evidence>
<dbReference type="Pfam" id="PF00141">
    <property type="entry name" value="peroxidase"/>
    <property type="match status" value="1"/>
</dbReference>
<comment type="catalytic activity">
    <reaction evidence="1">
        <text>2 a phenolic donor + H2O2 = 2 a phenolic radical donor + 2 H2O</text>
        <dbReference type="Rhea" id="RHEA:56136"/>
        <dbReference type="ChEBI" id="CHEBI:15377"/>
        <dbReference type="ChEBI" id="CHEBI:16240"/>
        <dbReference type="ChEBI" id="CHEBI:139520"/>
        <dbReference type="ChEBI" id="CHEBI:139521"/>
        <dbReference type="EC" id="1.11.1.7"/>
    </reaction>
</comment>
<evidence type="ECO:0000313" key="15">
    <source>
        <dbReference type="Proteomes" id="UP001418222"/>
    </source>
</evidence>
<dbReference type="GO" id="GO:0046872">
    <property type="term" value="F:metal ion binding"/>
    <property type="evidence" value="ECO:0007669"/>
    <property type="project" value="UniProtKB-KW"/>
</dbReference>
<feature type="domain" description="Plant heme peroxidase family profile" evidence="13">
    <location>
        <begin position="1"/>
        <end position="52"/>
    </location>
</feature>
<evidence type="ECO:0000256" key="8">
    <source>
        <dbReference type="ARBA" id="ARBA00023004"/>
    </source>
</evidence>
<keyword evidence="12" id="KW-0812">Transmembrane</keyword>
<evidence type="ECO:0000256" key="6">
    <source>
        <dbReference type="ARBA" id="ARBA00022837"/>
    </source>
</evidence>
<dbReference type="InterPro" id="IPR002016">
    <property type="entry name" value="Haem_peroxidase"/>
</dbReference>
<reference evidence="14 15" key="1">
    <citation type="journal article" date="2022" name="Nat. Plants">
        <title>Genomes of leafy and leafless Platanthera orchids illuminate the evolution of mycoheterotrophy.</title>
        <authorList>
            <person name="Li M.H."/>
            <person name="Liu K.W."/>
            <person name="Li Z."/>
            <person name="Lu H.C."/>
            <person name="Ye Q.L."/>
            <person name="Zhang D."/>
            <person name="Wang J.Y."/>
            <person name="Li Y.F."/>
            <person name="Zhong Z.M."/>
            <person name="Liu X."/>
            <person name="Yu X."/>
            <person name="Liu D.K."/>
            <person name="Tu X.D."/>
            <person name="Liu B."/>
            <person name="Hao Y."/>
            <person name="Liao X.Y."/>
            <person name="Jiang Y.T."/>
            <person name="Sun W.H."/>
            <person name="Chen J."/>
            <person name="Chen Y.Q."/>
            <person name="Ai Y."/>
            <person name="Zhai J.W."/>
            <person name="Wu S.S."/>
            <person name="Zhou Z."/>
            <person name="Hsiao Y.Y."/>
            <person name="Wu W.L."/>
            <person name="Chen Y.Y."/>
            <person name="Lin Y.F."/>
            <person name="Hsu J.L."/>
            <person name="Li C.Y."/>
            <person name="Wang Z.W."/>
            <person name="Zhao X."/>
            <person name="Zhong W.Y."/>
            <person name="Ma X.K."/>
            <person name="Ma L."/>
            <person name="Huang J."/>
            <person name="Chen G.Z."/>
            <person name="Huang M.Z."/>
            <person name="Huang L."/>
            <person name="Peng D.H."/>
            <person name="Luo Y.B."/>
            <person name="Zou S.Q."/>
            <person name="Chen S.P."/>
            <person name="Lan S."/>
            <person name="Tsai W.C."/>
            <person name="Van de Peer Y."/>
            <person name="Liu Z.J."/>
        </authorList>
    </citation>
    <scope>NUCLEOTIDE SEQUENCE [LARGE SCALE GENOMIC DNA]</scope>
    <source>
        <strain evidence="14">Lor287</strain>
    </source>
</reference>
<evidence type="ECO:0000259" key="13">
    <source>
        <dbReference type="PROSITE" id="PS50873"/>
    </source>
</evidence>
<keyword evidence="9" id="KW-0376">Hydrogen peroxide</keyword>
<proteinExistence type="inferred from homology"/>
<accession>A0AAP0GEZ0</accession>
<feature type="transmembrane region" description="Helical" evidence="12">
    <location>
        <begin position="58"/>
        <end position="79"/>
    </location>
</feature>
<keyword evidence="12" id="KW-0472">Membrane</keyword>
<evidence type="ECO:0000256" key="7">
    <source>
        <dbReference type="ARBA" id="ARBA00023002"/>
    </source>
</evidence>
<evidence type="ECO:0000256" key="2">
    <source>
        <dbReference type="ARBA" id="ARBA00001970"/>
    </source>
</evidence>
<dbReference type="SUPFAM" id="SSF48113">
    <property type="entry name" value="Heme-dependent peroxidases"/>
    <property type="match status" value="1"/>
</dbReference>
<protein>
    <submittedName>
        <fullName evidence="14">Peroxidase 17</fullName>
    </submittedName>
</protein>
<evidence type="ECO:0000256" key="3">
    <source>
        <dbReference type="ARBA" id="ARBA00022559"/>
    </source>
</evidence>
<keyword evidence="12" id="KW-1133">Transmembrane helix</keyword>
<keyword evidence="15" id="KW-1185">Reference proteome</keyword>
<dbReference type="PANTHER" id="PTHR31388">
    <property type="entry name" value="PEROXIDASE 72-RELATED"/>
    <property type="match status" value="1"/>
</dbReference>
<keyword evidence="4" id="KW-0349">Heme</keyword>
<feature type="binding site" evidence="10">
    <location>
        <position position="4"/>
    </location>
    <ligand>
        <name>Ca(2+)</name>
        <dbReference type="ChEBI" id="CHEBI:29108"/>
        <label>1</label>
    </ligand>
</feature>
<dbReference type="EMBL" id="JBBWWQ010000002">
    <property type="protein sequence ID" value="KAK8954999.1"/>
    <property type="molecule type" value="Genomic_DNA"/>
</dbReference>
<dbReference type="Gene3D" id="1.10.520.10">
    <property type="match status" value="1"/>
</dbReference>
<keyword evidence="3 14" id="KW-0575">Peroxidase</keyword>
<evidence type="ECO:0000256" key="12">
    <source>
        <dbReference type="SAM" id="Phobius"/>
    </source>
</evidence>
<dbReference type="InterPro" id="IPR010255">
    <property type="entry name" value="Haem_peroxidase_sf"/>
</dbReference>
<dbReference type="PANTHER" id="PTHR31388:SF2">
    <property type="entry name" value="PEROXIDASE 17"/>
    <property type="match status" value="1"/>
</dbReference>
<dbReference type="GO" id="GO:0042744">
    <property type="term" value="P:hydrogen peroxide catabolic process"/>
    <property type="evidence" value="ECO:0007669"/>
    <property type="project" value="UniProtKB-KW"/>
</dbReference>
<evidence type="ECO:0000256" key="9">
    <source>
        <dbReference type="ARBA" id="ARBA00023324"/>
    </source>
</evidence>
<organism evidence="14 15">
    <name type="scientific">Platanthera zijinensis</name>
    <dbReference type="NCBI Taxonomy" id="2320716"/>
    <lineage>
        <taxon>Eukaryota</taxon>
        <taxon>Viridiplantae</taxon>
        <taxon>Streptophyta</taxon>
        <taxon>Embryophyta</taxon>
        <taxon>Tracheophyta</taxon>
        <taxon>Spermatophyta</taxon>
        <taxon>Magnoliopsida</taxon>
        <taxon>Liliopsida</taxon>
        <taxon>Asparagales</taxon>
        <taxon>Orchidaceae</taxon>
        <taxon>Orchidoideae</taxon>
        <taxon>Orchideae</taxon>
        <taxon>Orchidinae</taxon>
        <taxon>Platanthera</taxon>
    </lineage>
</organism>
<keyword evidence="7" id="KW-0560">Oxidoreductase</keyword>
<comment type="caution">
    <text evidence="14">The sequence shown here is derived from an EMBL/GenBank/DDBJ whole genome shotgun (WGS) entry which is preliminary data.</text>
</comment>
<evidence type="ECO:0000313" key="14">
    <source>
        <dbReference type="EMBL" id="KAK8954999.1"/>
    </source>
</evidence>
<name>A0AAP0GEZ0_9ASPA</name>